<dbReference type="PANTHER" id="PTHR22545:SF0">
    <property type="entry name" value="CENTROSOMAL PROTEIN OF 95 KDA"/>
    <property type="match status" value="1"/>
</dbReference>
<organism evidence="3">
    <name type="scientific">Mucochytrium quahogii</name>
    <dbReference type="NCBI Taxonomy" id="96639"/>
    <lineage>
        <taxon>Eukaryota</taxon>
        <taxon>Sar</taxon>
        <taxon>Stramenopiles</taxon>
        <taxon>Bigyra</taxon>
        <taxon>Labyrinthulomycetes</taxon>
        <taxon>Thraustochytrida</taxon>
        <taxon>Thraustochytriidae</taxon>
        <taxon>Mucochytrium</taxon>
    </lineage>
</organism>
<feature type="compositionally biased region" description="Basic residues" evidence="1">
    <location>
        <begin position="255"/>
        <end position="265"/>
    </location>
</feature>
<feature type="region of interest" description="Disordered" evidence="1">
    <location>
        <begin position="1"/>
        <end position="48"/>
    </location>
</feature>
<name>A0A7S2WBU4_9STRA</name>
<dbReference type="EMBL" id="HBHK01010170">
    <property type="protein sequence ID" value="CAD9678947.1"/>
    <property type="molecule type" value="Transcribed_RNA"/>
</dbReference>
<dbReference type="InterPro" id="IPR026619">
    <property type="entry name" value="CEP95"/>
</dbReference>
<evidence type="ECO:0000313" key="3">
    <source>
        <dbReference type="EMBL" id="CAD9678947.1"/>
    </source>
</evidence>
<feature type="compositionally biased region" description="Basic and acidic residues" evidence="1">
    <location>
        <begin position="38"/>
        <end position="48"/>
    </location>
</feature>
<accession>A0A7S2WBU4</accession>
<sequence>MEMYTGSSNEGGEEEDAKQKRAGSPSKTSKLGTRLGKKREEQRDEDMTAKDDFHEAIVRRTNELFVKLNITTRPIQAFEELQKSASSMFVAIFETLFNVRLKNVIRKPRVVTDYITNAELVMTALSESLPVDLSYLSSEAIYRGEPKHIHHMLSIFESLWAQLFQGESGAYSGGEDYVWGSGDDETHSPPKVGRGSAKSPRQSPVQRSSTPFPGRKMDALPRKSRKKQPVTTKRKPPVFRQVGKPRTKTTAGGKRQLKKKKKKHPVINDENAHDMHNRIAQRKKQQGNLDPTVGSGKLQEAAGKLNTTIDDGPFVEGFQETGLASLEVLARQYPQIYKSLRQQRKKLEATVNQTERDAISKRFEKDLDRYTKAYSILSKGYEAELRKKSQDFKSAVIRAHKGNDLAKRIERAGSIRMKKDLQLLDKSRHLRRQNRDQVLARTLFTNEFKVEQDWILGKKKQYLEEKTQRNQERIDRYESIQRFYADRESMLKETLEQEQRDNKISGTARRIALKQLEVQLKNDYQAKLCRIKDEMDQTVERQFQKDEEAVNRTFEDIHERFSKFFFAI</sequence>
<feature type="compositionally biased region" description="Polar residues" evidence="1">
    <location>
        <begin position="1"/>
        <end position="10"/>
    </location>
</feature>
<dbReference type="PANTHER" id="PTHR22545">
    <property type="entry name" value="CENTROSOMAL PROTEIN OF 95 KDA"/>
    <property type="match status" value="1"/>
</dbReference>
<dbReference type="InterPro" id="IPR044039">
    <property type="entry name" value="DUF5745"/>
</dbReference>
<evidence type="ECO:0000256" key="1">
    <source>
        <dbReference type="SAM" id="MobiDB-lite"/>
    </source>
</evidence>
<dbReference type="AlphaFoldDB" id="A0A7S2WBU4"/>
<gene>
    <name evidence="3" type="ORF">QSP1433_LOCUS6369</name>
</gene>
<feature type="domain" description="DUF5745" evidence="2">
    <location>
        <begin position="104"/>
        <end position="158"/>
    </location>
</feature>
<feature type="region of interest" description="Disordered" evidence="1">
    <location>
        <begin position="175"/>
        <end position="274"/>
    </location>
</feature>
<evidence type="ECO:0000259" key="2">
    <source>
        <dbReference type="Pfam" id="PF19016"/>
    </source>
</evidence>
<feature type="compositionally biased region" description="Polar residues" evidence="1">
    <location>
        <begin position="199"/>
        <end position="211"/>
    </location>
</feature>
<dbReference type="GO" id="GO:0000922">
    <property type="term" value="C:spindle pole"/>
    <property type="evidence" value="ECO:0007669"/>
    <property type="project" value="InterPro"/>
</dbReference>
<proteinExistence type="predicted"/>
<feature type="compositionally biased region" description="Basic residues" evidence="1">
    <location>
        <begin position="222"/>
        <end position="247"/>
    </location>
</feature>
<protein>
    <recommendedName>
        <fullName evidence="2">DUF5745 domain-containing protein</fullName>
    </recommendedName>
</protein>
<reference evidence="3" key="1">
    <citation type="submission" date="2021-01" db="EMBL/GenBank/DDBJ databases">
        <authorList>
            <person name="Corre E."/>
            <person name="Pelletier E."/>
            <person name="Niang G."/>
            <person name="Scheremetjew M."/>
            <person name="Finn R."/>
            <person name="Kale V."/>
            <person name="Holt S."/>
            <person name="Cochrane G."/>
            <person name="Meng A."/>
            <person name="Brown T."/>
            <person name="Cohen L."/>
        </authorList>
    </citation>
    <scope>NUCLEOTIDE SEQUENCE</scope>
    <source>
        <strain evidence="3">NY070348D</strain>
    </source>
</reference>
<dbReference type="Pfam" id="PF19016">
    <property type="entry name" value="DUF5745"/>
    <property type="match status" value="1"/>
</dbReference>
<dbReference type="GO" id="GO:0005813">
    <property type="term" value="C:centrosome"/>
    <property type="evidence" value="ECO:0007669"/>
    <property type="project" value="InterPro"/>
</dbReference>